<sequence length="115" mass="13391">MLKVHKIRLNPNLEQRIYFAKACGVARMAYNWALSEWEQQYKEGKKPSEMALRKQLNAVKAKEFPWMLEVTKNAPQQAIKNLGIAYKNAFYRQKNGQQTGSDKNPYGFPRPKKNS</sequence>
<proteinExistence type="predicted"/>
<protein>
    <submittedName>
        <fullName evidence="3">Transposase</fullName>
    </submittedName>
</protein>
<organism evidence="3 4">
    <name type="scientific">Candidatus Magnetoglobus multicellularis str. Araruama</name>
    <dbReference type="NCBI Taxonomy" id="890399"/>
    <lineage>
        <taxon>Bacteria</taxon>
        <taxon>Pseudomonadati</taxon>
        <taxon>Thermodesulfobacteriota</taxon>
        <taxon>Desulfobacteria</taxon>
        <taxon>Desulfobacterales</taxon>
        <taxon>Desulfobacteraceae</taxon>
        <taxon>Candidatus Magnetoglobus</taxon>
    </lineage>
</organism>
<feature type="region of interest" description="Disordered" evidence="1">
    <location>
        <begin position="94"/>
        <end position="115"/>
    </location>
</feature>
<comment type="caution">
    <text evidence="3">The sequence shown here is derived from an EMBL/GenBank/DDBJ whole genome shotgun (WGS) entry which is preliminary data.</text>
</comment>
<reference evidence="4" key="1">
    <citation type="submission" date="2012-11" db="EMBL/GenBank/DDBJ databases">
        <authorList>
            <person name="Lucero-Rivera Y.E."/>
            <person name="Tovar-Ramirez D."/>
        </authorList>
    </citation>
    <scope>NUCLEOTIDE SEQUENCE [LARGE SCALE GENOMIC DNA]</scope>
    <source>
        <strain evidence="4">Araruama</strain>
    </source>
</reference>
<dbReference type="Proteomes" id="UP000189670">
    <property type="component" value="Unassembled WGS sequence"/>
</dbReference>
<evidence type="ECO:0000313" key="4">
    <source>
        <dbReference type="Proteomes" id="UP000189670"/>
    </source>
</evidence>
<feature type="domain" description="Transposase putative helix-turn-helix" evidence="2">
    <location>
        <begin position="1"/>
        <end position="46"/>
    </location>
</feature>
<accession>A0A1V1NZ68</accession>
<gene>
    <name evidence="3" type="ORF">OMM_11097</name>
</gene>
<evidence type="ECO:0000313" key="3">
    <source>
        <dbReference type="EMBL" id="ETR67897.1"/>
    </source>
</evidence>
<evidence type="ECO:0000256" key="1">
    <source>
        <dbReference type="SAM" id="MobiDB-lite"/>
    </source>
</evidence>
<dbReference type="InterPro" id="IPR021027">
    <property type="entry name" value="Transposase_put_HTH"/>
</dbReference>
<name>A0A1V1NZ68_9BACT</name>
<dbReference type="EMBL" id="ATBP01001165">
    <property type="protein sequence ID" value="ETR67897.1"/>
    <property type="molecule type" value="Genomic_DNA"/>
</dbReference>
<evidence type="ECO:0000259" key="2">
    <source>
        <dbReference type="Pfam" id="PF12323"/>
    </source>
</evidence>
<dbReference type="AlphaFoldDB" id="A0A1V1NZ68"/>
<dbReference type="Pfam" id="PF12323">
    <property type="entry name" value="HTH_OrfB_IS605"/>
    <property type="match status" value="1"/>
</dbReference>